<dbReference type="GO" id="GO:0046872">
    <property type="term" value="F:metal ion binding"/>
    <property type="evidence" value="ECO:0007669"/>
    <property type="project" value="UniProtKB-KW"/>
</dbReference>
<keyword evidence="6" id="KW-0233">DNA recombination</keyword>
<dbReference type="Pfam" id="PF12323">
    <property type="entry name" value="HTH_OrfB_IS605"/>
    <property type="match status" value="1"/>
</dbReference>
<accession>A0A0D1JVX7</accession>
<feature type="coiled-coil region" evidence="7">
    <location>
        <begin position="226"/>
        <end position="253"/>
    </location>
</feature>
<dbReference type="GO" id="GO:0006310">
    <property type="term" value="P:DNA recombination"/>
    <property type="evidence" value="ECO:0007669"/>
    <property type="project" value="UniProtKB-KW"/>
</dbReference>
<name>A0A0D1JVX7_9LACO</name>
<sequence length="394" mass="45437">MQQAFRFRLYPNQEQMNKLRQNIGGARFMWNALVADEMVQYKADQETPLPDGKRHPRLTYTQIKKLQGNEWLAGVDSLALANVSQQYRTARKHFFDWLKKHNGPRVGMPKFHKKWSAKWSYSTNNQPTNADIHHGSVRLDENNKHVVLPKIGSVRVKAHRQLIDNWHISTATITEEKSGKWYITLLVEIGDVAAWDKTGSIIGIDLGLSRFLTASDGEIIERVRFIRNGERKLTKAQRKLSRQREVAKKLSKSLAQSKNYQKQRIVVARLYEKIKNQRTDFLNKVSTQLVKNHDVIGYENLSSRNMQQNHKLAKAIADVGWYSFVLKLQYKANWYGKQTIGVAPAYITQTDYETGEVVKKPLDVRKYVNSLGHAIDRDLNASLNIRDKALATLQ</sequence>
<dbReference type="InterPro" id="IPR001959">
    <property type="entry name" value="Transposase"/>
</dbReference>
<keyword evidence="3" id="KW-0479">Metal-binding</keyword>
<evidence type="ECO:0000256" key="4">
    <source>
        <dbReference type="ARBA" id="ARBA00022833"/>
    </source>
</evidence>
<feature type="domain" description="Cas12f1-like TNB" evidence="9">
    <location>
        <begin position="321"/>
        <end position="385"/>
    </location>
</feature>
<dbReference type="AlphaFoldDB" id="A0A0D1JVX7"/>
<evidence type="ECO:0000256" key="7">
    <source>
        <dbReference type="SAM" id="Coils"/>
    </source>
</evidence>
<keyword evidence="5" id="KW-0238">DNA-binding</keyword>
<evidence type="ECO:0000313" key="12">
    <source>
        <dbReference type="Proteomes" id="UP000032289"/>
    </source>
</evidence>
<evidence type="ECO:0000256" key="6">
    <source>
        <dbReference type="ARBA" id="ARBA00023172"/>
    </source>
</evidence>
<dbReference type="NCBIfam" id="NF040570">
    <property type="entry name" value="guided_TnpB"/>
    <property type="match status" value="1"/>
</dbReference>
<dbReference type="Proteomes" id="UP000032289">
    <property type="component" value="Unassembled WGS sequence"/>
</dbReference>
<dbReference type="InterPro" id="IPR010095">
    <property type="entry name" value="Cas12f1-like_TNB"/>
</dbReference>
<dbReference type="RefSeq" id="WP_043940744.1">
    <property type="nucleotide sequence ID" value="NZ_JWHT01000012.1"/>
</dbReference>
<evidence type="ECO:0000256" key="1">
    <source>
        <dbReference type="ARBA" id="ARBA00008761"/>
    </source>
</evidence>
<evidence type="ECO:0000256" key="3">
    <source>
        <dbReference type="ARBA" id="ARBA00022723"/>
    </source>
</evidence>
<dbReference type="Pfam" id="PF01385">
    <property type="entry name" value="OrfB_IS605"/>
    <property type="match status" value="1"/>
</dbReference>
<feature type="domain" description="Probable transposase IS891/IS1136/IS1341" evidence="8">
    <location>
        <begin position="186"/>
        <end position="309"/>
    </location>
</feature>
<evidence type="ECO:0000256" key="2">
    <source>
        <dbReference type="ARBA" id="ARBA00022578"/>
    </source>
</evidence>
<dbReference type="PATRIC" id="fig|137591.24.peg.500"/>
<reference evidence="11 12" key="1">
    <citation type="journal article" date="2015" name="Microbiology (Mosc.)">
        <title>Genomics of the Weissella cibaria species with an examination of its metabolic traits.</title>
        <authorList>
            <person name="Lynch K.M."/>
            <person name="Lucid A."/>
            <person name="Arendt E.K."/>
            <person name="Sleator R.D."/>
            <person name="Lucey B."/>
            <person name="Coffey A."/>
        </authorList>
    </citation>
    <scope>NUCLEOTIDE SEQUENCE [LARGE SCALE GENOMIC DNA]</scope>
    <source>
        <strain evidence="11 12">AB3b</strain>
    </source>
</reference>
<dbReference type="GO" id="GO:0003677">
    <property type="term" value="F:DNA binding"/>
    <property type="evidence" value="ECO:0007669"/>
    <property type="project" value="UniProtKB-KW"/>
</dbReference>
<keyword evidence="7" id="KW-0175">Coiled coil</keyword>
<evidence type="ECO:0000313" key="11">
    <source>
        <dbReference type="EMBL" id="KIU25378.1"/>
    </source>
</evidence>
<dbReference type="Pfam" id="PF07282">
    <property type="entry name" value="Cas12f1-like_TNB"/>
    <property type="match status" value="1"/>
</dbReference>
<protein>
    <submittedName>
        <fullName evidence="11">Transposase, IS605 OrfB family</fullName>
    </submittedName>
</protein>
<keyword evidence="4" id="KW-0862">Zinc</keyword>
<dbReference type="InterPro" id="IPR021027">
    <property type="entry name" value="Transposase_put_HTH"/>
</dbReference>
<feature type="domain" description="Transposase putative helix-turn-helix" evidence="10">
    <location>
        <begin position="1"/>
        <end position="45"/>
    </location>
</feature>
<proteinExistence type="inferred from homology"/>
<dbReference type="EMBL" id="JWHT01000012">
    <property type="protein sequence ID" value="KIU25378.1"/>
    <property type="molecule type" value="Genomic_DNA"/>
</dbReference>
<keyword evidence="2" id="KW-0815">Transposition</keyword>
<comment type="caution">
    <text evidence="11">The sequence shown here is derived from an EMBL/GenBank/DDBJ whole genome shotgun (WGS) entry which is preliminary data.</text>
</comment>
<evidence type="ECO:0000259" key="9">
    <source>
        <dbReference type="Pfam" id="PF07282"/>
    </source>
</evidence>
<organism evidence="11 12">
    <name type="scientific">Weissella cibaria</name>
    <dbReference type="NCBI Taxonomy" id="137591"/>
    <lineage>
        <taxon>Bacteria</taxon>
        <taxon>Bacillati</taxon>
        <taxon>Bacillota</taxon>
        <taxon>Bacilli</taxon>
        <taxon>Lactobacillales</taxon>
        <taxon>Lactobacillaceae</taxon>
        <taxon>Weissella</taxon>
    </lineage>
</organism>
<evidence type="ECO:0000256" key="5">
    <source>
        <dbReference type="ARBA" id="ARBA00023125"/>
    </source>
</evidence>
<dbReference type="NCBIfam" id="TIGR01766">
    <property type="entry name" value="IS200/IS605 family accessory protein TnpB-like domain"/>
    <property type="match status" value="1"/>
</dbReference>
<comment type="similarity">
    <text evidence="1">In the C-terminal section; belongs to the transposase 35 family.</text>
</comment>
<evidence type="ECO:0000259" key="8">
    <source>
        <dbReference type="Pfam" id="PF01385"/>
    </source>
</evidence>
<evidence type="ECO:0000259" key="10">
    <source>
        <dbReference type="Pfam" id="PF12323"/>
    </source>
</evidence>
<dbReference type="GO" id="GO:0032196">
    <property type="term" value="P:transposition"/>
    <property type="evidence" value="ECO:0007669"/>
    <property type="project" value="UniProtKB-KW"/>
</dbReference>
<gene>
    <name evidence="11" type="ORF">ab3b_00515</name>
</gene>